<evidence type="ECO:0000256" key="1">
    <source>
        <dbReference type="SAM" id="MobiDB-lite"/>
    </source>
</evidence>
<keyword evidence="2" id="KW-1133">Transmembrane helix</keyword>
<keyword evidence="2" id="KW-0812">Transmembrane</keyword>
<dbReference type="KEGG" id="bvo:Pan97_47710"/>
<feature type="compositionally biased region" description="Basic and acidic residues" evidence="1">
    <location>
        <begin position="83"/>
        <end position="98"/>
    </location>
</feature>
<sequence>MGIWNLLADVDAVELLIRIGVVVIFMVGPYLLQLLGGKAVQDDRGQRRRREPQSDLEREIQDFLEQSRGGGNASSSRVPAQSVEDHHDEEFVEAEPAHETLRDHHLESQIDVAHPEANKPVERQPYAIEAMVHQEHQYEESESYNYDSDSSQSSPNAGAAIAAMFRDPTQVRNAFILGEIMSRPQIPRR</sequence>
<dbReference type="Proteomes" id="UP000318626">
    <property type="component" value="Chromosome"/>
</dbReference>
<organism evidence="3 4">
    <name type="scientific">Bremerella volcania</name>
    <dbReference type="NCBI Taxonomy" id="2527984"/>
    <lineage>
        <taxon>Bacteria</taxon>
        <taxon>Pseudomonadati</taxon>
        <taxon>Planctomycetota</taxon>
        <taxon>Planctomycetia</taxon>
        <taxon>Pirellulales</taxon>
        <taxon>Pirellulaceae</taxon>
        <taxon>Bremerella</taxon>
    </lineage>
</organism>
<proteinExistence type="predicted"/>
<evidence type="ECO:0000313" key="4">
    <source>
        <dbReference type="Proteomes" id="UP000318626"/>
    </source>
</evidence>
<dbReference type="OrthoDB" id="279767at2"/>
<accession>A0A518CEP6</accession>
<dbReference type="EMBL" id="CP036289">
    <property type="protein sequence ID" value="QDU77698.1"/>
    <property type="molecule type" value="Genomic_DNA"/>
</dbReference>
<dbReference type="AlphaFoldDB" id="A0A518CEP6"/>
<dbReference type="RefSeq" id="WP_144976760.1">
    <property type="nucleotide sequence ID" value="NZ_CP036289.1"/>
</dbReference>
<reference evidence="4" key="1">
    <citation type="submission" date="2019-02" db="EMBL/GenBank/DDBJ databases">
        <title>Deep-cultivation of Planctomycetes and their phenomic and genomic characterization uncovers novel biology.</title>
        <authorList>
            <person name="Wiegand S."/>
            <person name="Jogler M."/>
            <person name="Boedeker C."/>
            <person name="Pinto D."/>
            <person name="Vollmers J."/>
            <person name="Rivas-Marin E."/>
            <person name="Kohn T."/>
            <person name="Peeters S.H."/>
            <person name="Heuer A."/>
            <person name="Rast P."/>
            <person name="Oberbeckmann S."/>
            <person name="Bunk B."/>
            <person name="Jeske O."/>
            <person name="Meyerdierks A."/>
            <person name="Storesund J.E."/>
            <person name="Kallscheuer N."/>
            <person name="Luecker S."/>
            <person name="Lage O.M."/>
            <person name="Pohl T."/>
            <person name="Merkel B.J."/>
            <person name="Hornburger P."/>
            <person name="Mueller R.-W."/>
            <person name="Bruemmer F."/>
            <person name="Labrenz M."/>
            <person name="Spormann A.M."/>
            <person name="Op den Camp H."/>
            <person name="Overmann J."/>
            <person name="Amann R."/>
            <person name="Jetten M.S.M."/>
            <person name="Mascher T."/>
            <person name="Medema M.H."/>
            <person name="Devos D.P."/>
            <person name="Kaster A.-K."/>
            <person name="Ovreas L."/>
            <person name="Rohde M."/>
            <person name="Galperin M.Y."/>
            <person name="Jogler C."/>
        </authorList>
    </citation>
    <scope>NUCLEOTIDE SEQUENCE [LARGE SCALE GENOMIC DNA]</scope>
    <source>
        <strain evidence="4">Pan97</strain>
    </source>
</reference>
<protein>
    <submittedName>
        <fullName evidence="3">Uncharacterized protein</fullName>
    </submittedName>
</protein>
<gene>
    <name evidence="3" type="ORF">Pan97_47710</name>
</gene>
<feature type="compositionally biased region" description="Low complexity" evidence="1">
    <location>
        <begin position="143"/>
        <end position="154"/>
    </location>
</feature>
<keyword evidence="2" id="KW-0472">Membrane</keyword>
<evidence type="ECO:0000256" key="2">
    <source>
        <dbReference type="SAM" id="Phobius"/>
    </source>
</evidence>
<keyword evidence="4" id="KW-1185">Reference proteome</keyword>
<feature type="transmembrane region" description="Helical" evidence="2">
    <location>
        <begin position="15"/>
        <end position="40"/>
    </location>
</feature>
<name>A0A518CEP6_9BACT</name>
<feature type="region of interest" description="Disordered" evidence="1">
    <location>
        <begin position="64"/>
        <end position="98"/>
    </location>
</feature>
<evidence type="ECO:0000313" key="3">
    <source>
        <dbReference type="EMBL" id="QDU77698.1"/>
    </source>
</evidence>
<feature type="region of interest" description="Disordered" evidence="1">
    <location>
        <begin position="136"/>
        <end position="156"/>
    </location>
</feature>